<reference evidence="5 6" key="1">
    <citation type="submission" date="2017-08" db="EMBL/GenBank/DDBJ databases">
        <title>Draft Genome Sequence of Hafnia alvei CITHA-6 Isolated from Raw Bovine Milk.</title>
        <authorList>
            <person name="Culligan E.P."/>
            <person name="Mcsweeney A."/>
            <person name="O'Doherty C."/>
            <person name="Gleeson E."/>
            <person name="O'Riordan D."/>
            <person name="Sleator R.D."/>
        </authorList>
    </citation>
    <scope>NUCLEOTIDE SEQUENCE [LARGE SCALE GENOMIC DNA]</scope>
    <source>
        <strain evidence="5 6">CITHA-6</strain>
    </source>
</reference>
<dbReference type="GO" id="GO:0032259">
    <property type="term" value="P:methylation"/>
    <property type="evidence" value="ECO:0007669"/>
    <property type="project" value="UniProtKB-KW"/>
</dbReference>
<keyword evidence="6" id="KW-1185">Reference proteome</keyword>
<dbReference type="OrthoDB" id="32195at2"/>
<organism evidence="5 6">
    <name type="scientific">Hafnia paralvei</name>
    <dbReference type="NCBI Taxonomy" id="546367"/>
    <lineage>
        <taxon>Bacteria</taxon>
        <taxon>Pseudomonadati</taxon>
        <taxon>Pseudomonadota</taxon>
        <taxon>Gammaproteobacteria</taxon>
        <taxon>Enterobacterales</taxon>
        <taxon>Hafniaceae</taxon>
        <taxon>Hafnia</taxon>
    </lineage>
</organism>
<dbReference type="InterPro" id="IPR002052">
    <property type="entry name" value="DNA_methylase_N6_adenine_CS"/>
</dbReference>
<evidence type="ECO:0000313" key="5">
    <source>
        <dbReference type="EMBL" id="PAV94070.1"/>
    </source>
</evidence>
<dbReference type="EMBL" id="NQMS01000020">
    <property type="protein sequence ID" value="PAV94070.1"/>
    <property type="molecule type" value="Genomic_DNA"/>
</dbReference>
<gene>
    <name evidence="5" type="ORF">CJD50_22600</name>
</gene>
<evidence type="ECO:0000313" key="6">
    <source>
        <dbReference type="Proteomes" id="UP000218796"/>
    </source>
</evidence>
<accession>A0A2A2M676</accession>
<dbReference type="RefSeq" id="WP_095661820.1">
    <property type="nucleotide sequence ID" value="NZ_JBNAEB010000019.1"/>
</dbReference>
<dbReference type="CDD" id="cd02440">
    <property type="entry name" value="AdoMet_MTases"/>
    <property type="match status" value="1"/>
</dbReference>
<evidence type="ECO:0000256" key="3">
    <source>
        <dbReference type="ARBA" id="ARBA00022691"/>
    </source>
</evidence>
<keyword evidence="1 5" id="KW-0489">Methyltransferase</keyword>
<feature type="domain" description="Methyltransferase small" evidence="4">
    <location>
        <begin position="51"/>
        <end position="158"/>
    </location>
</feature>
<evidence type="ECO:0000256" key="1">
    <source>
        <dbReference type="ARBA" id="ARBA00022603"/>
    </source>
</evidence>
<dbReference type="GO" id="GO:0003676">
    <property type="term" value="F:nucleic acid binding"/>
    <property type="evidence" value="ECO:0007669"/>
    <property type="project" value="InterPro"/>
</dbReference>
<name>A0A2A2M676_9GAMM</name>
<comment type="caution">
    <text evidence="5">The sequence shown here is derived from an EMBL/GenBank/DDBJ whole genome shotgun (WGS) entry which is preliminary data.</text>
</comment>
<evidence type="ECO:0000259" key="4">
    <source>
        <dbReference type="Pfam" id="PF05175"/>
    </source>
</evidence>
<keyword evidence="2 5" id="KW-0808">Transferase</keyword>
<dbReference type="Gene3D" id="3.40.50.150">
    <property type="entry name" value="Vaccinia Virus protein VP39"/>
    <property type="match status" value="1"/>
</dbReference>
<evidence type="ECO:0000256" key="2">
    <source>
        <dbReference type="ARBA" id="ARBA00022679"/>
    </source>
</evidence>
<dbReference type="SUPFAM" id="SSF53335">
    <property type="entry name" value="S-adenosyl-L-methionine-dependent methyltransferases"/>
    <property type="match status" value="1"/>
</dbReference>
<dbReference type="GO" id="GO:0008170">
    <property type="term" value="F:N-methyltransferase activity"/>
    <property type="evidence" value="ECO:0007669"/>
    <property type="project" value="UniProtKB-ARBA"/>
</dbReference>
<dbReference type="InterPro" id="IPR007848">
    <property type="entry name" value="Small_mtfrase_dom"/>
</dbReference>
<dbReference type="Pfam" id="PF05175">
    <property type="entry name" value="MTS"/>
    <property type="match status" value="1"/>
</dbReference>
<dbReference type="PROSITE" id="PS00092">
    <property type="entry name" value="N6_MTASE"/>
    <property type="match status" value="1"/>
</dbReference>
<dbReference type="AlphaFoldDB" id="A0A2A2M676"/>
<protein>
    <submittedName>
        <fullName evidence="5">SAM-dependent methyltransferase</fullName>
    </submittedName>
</protein>
<dbReference type="PRINTS" id="PR00507">
    <property type="entry name" value="N12N6MTFRASE"/>
</dbReference>
<sequence length="187" mass="20539">MHTDLKQRIETMRAKLDERAPVVEVSAASQLFVTPEAACARLVTLAEIKDTDCILEPSAGTGAILRAIKNAAPAARCDAVELNAALAGHLRGAFPGVNVWCGDFMEYEQVAKYDKIIMNPPFSHAQDIRHIQRALSLLKPDGLLTAICLNGPRQQKILKPFCDVWEELPRGTFSYTDVATAIIRLRA</sequence>
<proteinExistence type="predicted"/>
<keyword evidence="3" id="KW-0949">S-adenosyl-L-methionine</keyword>
<dbReference type="GO" id="GO:0008757">
    <property type="term" value="F:S-adenosylmethionine-dependent methyltransferase activity"/>
    <property type="evidence" value="ECO:0007669"/>
    <property type="project" value="UniProtKB-ARBA"/>
</dbReference>
<dbReference type="InterPro" id="IPR029063">
    <property type="entry name" value="SAM-dependent_MTases_sf"/>
</dbReference>
<dbReference type="Proteomes" id="UP000218796">
    <property type="component" value="Unassembled WGS sequence"/>
</dbReference>